<evidence type="ECO:0000256" key="3">
    <source>
        <dbReference type="ARBA" id="ARBA00022475"/>
    </source>
</evidence>
<dbReference type="PANTHER" id="PTHR23517:SF2">
    <property type="entry name" value="MULTIDRUG RESISTANCE PROTEIN MDTH"/>
    <property type="match status" value="1"/>
</dbReference>
<evidence type="ECO:0000256" key="6">
    <source>
        <dbReference type="ARBA" id="ARBA00023136"/>
    </source>
</evidence>
<feature type="transmembrane region" description="Helical" evidence="7">
    <location>
        <begin position="385"/>
        <end position="405"/>
    </location>
</feature>
<keyword evidence="10" id="KW-1185">Reference proteome</keyword>
<dbReference type="OrthoDB" id="6803299at2"/>
<name>A0A510V7U1_9CELL</name>
<comment type="subcellular location">
    <subcellularLocation>
        <location evidence="1">Cell membrane</location>
        <topology evidence="1">Multi-pass membrane protein</topology>
    </subcellularLocation>
</comment>
<feature type="transmembrane region" description="Helical" evidence="7">
    <location>
        <begin position="223"/>
        <end position="250"/>
    </location>
</feature>
<evidence type="ECO:0000256" key="5">
    <source>
        <dbReference type="ARBA" id="ARBA00022989"/>
    </source>
</evidence>
<dbReference type="Proteomes" id="UP000321118">
    <property type="component" value="Unassembled WGS sequence"/>
</dbReference>
<evidence type="ECO:0000256" key="7">
    <source>
        <dbReference type="SAM" id="Phobius"/>
    </source>
</evidence>
<organism evidence="9 10">
    <name type="scientific">Cellulomonas xylanilytica</name>
    <dbReference type="NCBI Taxonomy" id="233583"/>
    <lineage>
        <taxon>Bacteria</taxon>
        <taxon>Bacillati</taxon>
        <taxon>Actinomycetota</taxon>
        <taxon>Actinomycetes</taxon>
        <taxon>Micrococcales</taxon>
        <taxon>Cellulomonadaceae</taxon>
        <taxon>Cellulomonas</taxon>
    </lineage>
</organism>
<keyword evidence="2" id="KW-0813">Transport</keyword>
<dbReference type="SUPFAM" id="SSF103473">
    <property type="entry name" value="MFS general substrate transporter"/>
    <property type="match status" value="1"/>
</dbReference>
<accession>A0A510V7U1</accession>
<proteinExistence type="predicted"/>
<gene>
    <name evidence="9" type="ORF">CXY01_33760</name>
</gene>
<reference evidence="9 10" key="1">
    <citation type="submission" date="2019-07" db="EMBL/GenBank/DDBJ databases">
        <title>Whole genome shotgun sequence of Cellulomonas xylanilytica NBRC 101102.</title>
        <authorList>
            <person name="Hosoyama A."/>
            <person name="Uohara A."/>
            <person name="Ohji S."/>
            <person name="Ichikawa N."/>
        </authorList>
    </citation>
    <scope>NUCLEOTIDE SEQUENCE [LARGE SCALE GENOMIC DNA]</scope>
    <source>
        <strain evidence="9 10">NBRC 101102</strain>
    </source>
</reference>
<feature type="transmembrane region" description="Helical" evidence="7">
    <location>
        <begin position="256"/>
        <end position="280"/>
    </location>
</feature>
<feature type="transmembrane region" description="Helical" evidence="7">
    <location>
        <begin position="292"/>
        <end position="310"/>
    </location>
</feature>
<keyword evidence="3" id="KW-1003">Cell membrane</keyword>
<keyword evidence="5 7" id="KW-1133">Transmembrane helix</keyword>
<protein>
    <submittedName>
        <fullName evidence="9">Membrane protein</fullName>
    </submittedName>
</protein>
<evidence type="ECO:0000256" key="2">
    <source>
        <dbReference type="ARBA" id="ARBA00022448"/>
    </source>
</evidence>
<evidence type="ECO:0000259" key="8">
    <source>
        <dbReference type="PROSITE" id="PS50850"/>
    </source>
</evidence>
<dbReference type="PANTHER" id="PTHR23517">
    <property type="entry name" value="RESISTANCE PROTEIN MDTM, PUTATIVE-RELATED-RELATED"/>
    <property type="match status" value="1"/>
</dbReference>
<feature type="transmembrane region" description="Helical" evidence="7">
    <location>
        <begin position="178"/>
        <end position="199"/>
    </location>
</feature>
<dbReference type="EMBL" id="BJUB01000011">
    <property type="protein sequence ID" value="GEK22856.1"/>
    <property type="molecule type" value="Genomic_DNA"/>
</dbReference>
<dbReference type="InterPro" id="IPR011701">
    <property type="entry name" value="MFS"/>
</dbReference>
<evidence type="ECO:0000313" key="10">
    <source>
        <dbReference type="Proteomes" id="UP000321118"/>
    </source>
</evidence>
<feature type="transmembrane region" description="Helical" evidence="7">
    <location>
        <begin position="316"/>
        <end position="335"/>
    </location>
</feature>
<dbReference type="Gene3D" id="1.20.1250.20">
    <property type="entry name" value="MFS general substrate transporter like domains"/>
    <property type="match status" value="2"/>
</dbReference>
<comment type="caution">
    <text evidence="9">The sequence shown here is derived from an EMBL/GenBank/DDBJ whole genome shotgun (WGS) entry which is preliminary data.</text>
</comment>
<feature type="transmembrane region" description="Helical" evidence="7">
    <location>
        <begin position="52"/>
        <end position="75"/>
    </location>
</feature>
<feature type="transmembrane region" description="Helical" evidence="7">
    <location>
        <begin position="356"/>
        <end position="379"/>
    </location>
</feature>
<keyword evidence="4 7" id="KW-0812">Transmembrane</keyword>
<feature type="domain" description="Major facilitator superfamily (MFS) profile" evidence="8">
    <location>
        <begin position="20"/>
        <end position="409"/>
    </location>
</feature>
<sequence length="423" mass="43733">MSARGTISRLWTGVRDMPGPVRTFLLVALVDSVGTGVFLAGAVVYYVRYVGLAPQVVSAGLAAAGLVALLTAIPLGALGDRFGVRRMLVTLQACRAAFFAALVLVDSPAEFIVLVSLQAAAEGAVPAMTQGFVASLVGESGRVRTMALMRSIRNAGFSVGALLAASLVVASTSAGYKAIVLVNAASFAVTAVALALLRLPRLETLVTRERVGVIKALTSFRDWWYAALTGVHAVLAMHMVLLSVVIPLWILERTDAPPVTVSIVVTVNAVLATVLQVPFSRGVEGLRGGIRASRWAGLALALMCVPLALAAGVGPWVAVALLLVGTLALTAGELWQSAGGWSLSYELAPPERRVQFLAVFSTGIGIQDVVGPLLVVALVLQLGSLGWAALAVVFLLATLVVAPVVSRTATSRPITAESEGASA</sequence>
<dbReference type="AlphaFoldDB" id="A0A510V7U1"/>
<feature type="transmembrane region" description="Helical" evidence="7">
    <location>
        <begin position="155"/>
        <end position="172"/>
    </location>
</feature>
<dbReference type="GO" id="GO:0005886">
    <property type="term" value="C:plasma membrane"/>
    <property type="evidence" value="ECO:0007669"/>
    <property type="project" value="UniProtKB-SubCell"/>
</dbReference>
<dbReference type="PROSITE" id="PS50850">
    <property type="entry name" value="MFS"/>
    <property type="match status" value="1"/>
</dbReference>
<feature type="transmembrane region" description="Helical" evidence="7">
    <location>
        <begin position="21"/>
        <end position="46"/>
    </location>
</feature>
<evidence type="ECO:0000313" key="9">
    <source>
        <dbReference type="EMBL" id="GEK22856.1"/>
    </source>
</evidence>
<dbReference type="RefSeq" id="WP_146929581.1">
    <property type="nucleotide sequence ID" value="NZ_BJUB01000011.1"/>
</dbReference>
<evidence type="ECO:0000256" key="4">
    <source>
        <dbReference type="ARBA" id="ARBA00022692"/>
    </source>
</evidence>
<dbReference type="InterPro" id="IPR020846">
    <property type="entry name" value="MFS_dom"/>
</dbReference>
<dbReference type="Pfam" id="PF07690">
    <property type="entry name" value="MFS_1"/>
    <property type="match status" value="1"/>
</dbReference>
<dbReference type="InterPro" id="IPR050171">
    <property type="entry name" value="MFS_Transporters"/>
</dbReference>
<keyword evidence="6 7" id="KW-0472">Membrane</keyword>
<dbReference type="InterPro" id="IPR036259">
    <property type="entry name" value="MFS_trans_sf"/>
</dbReference>
<dbReference type="GO" id="GO:0022857">
    <property type="term" value="F:transmembrane transporter activity"/>
    <property type="evidence" value="ECO:0007669"/>
    <property type="project" value="InterPro"/>
</dbReference>
<evidence type="ECO:0000256" key="1">
    <source>
        <dbReference type="ARBA" id="ARBA00004651"/>
    </source>
</evidence>